<reference evidence="3 4" key="1">
    <citation type="journal article" date="2020" name="bioRxiv">
        <title>Metabolic contributions of an alphaproteobacterial endosymbiont in the apicomplexan Cardiosporidium cionae.</title>
        <authorList>
            <person name="Hunter E.S."/>
            <person name="Paight C.J."/>
            <person name="Lane C.E."/>
        </authorList>
    </citation>
    <scope>NUCLEOTIDE SEQUENCE [LARGE SCALE GENOMIC DNA]</scope>
    <source>
        <strain evidence="3">ESH_2018</strain>
    </source>
</reference>
<feature type="compositionally biased region" description="Polar residues" evidence="1">
    <location>
        <begin position="108"/>
        <end position="126"/>
    </location>
</feature>
<feature type="compositionally biased region" description="Basic and acidic residues" evidence="1">
    <location>
        <begin position="61"/>
        <end position="77"/>
    </location>
</feature>
<accession>A0ABQ7J779</accession>
<feature type="region of interest" description="Disordered" evidence="1">
    <location>
        <begin position="1096"/>
        <end position="1117"/>
    </location>
</feature>
<dbReference type="InterPro" id="IPR025941">
    <property type="entry name" value="Vps8_central_dom"/>
</dbReference>
<evidence type="ECO:0000259" key="2">
    <source>
        <dbReference type="Pfam" id="PF12816"/>
    </source>
</evidence>
<feature type="region of interest" description="Disordered" evidence="1">
    <location>
        <begin position="61"/>
        <end position="82"/>
    </location>
</feature>
<keyword evidence="4" id="KW-1185">Reference proteome</keyword>
<dbReference type="Pfam" id="PF12816">
    <property type="entry name" value="TPR_Vps8"/>
    <property type="match status" value="1"/>
</dbReference>
<feature type="domain" description="Vacuolar protein sorting-associated protein 8 central" evidence="2">
    <location>
        <begin position="425"/>
        <end position="583"/>
    </location>
</feature>
<protein>
    <recommendedName>
        <fullName evidence="2">Vacuolar protein sorting-associated protein 8 central domain-containing protein</fullName>
    </recommendedName>
</protein>
<evidence type="ECO:0000256" key="1">
    <source>
        <dbReference type="SAM" id="MobiDB-lite"/>
    </source>
</evidence>
<dbReference type="PANTHER" id="PTHR12616">
    <property type="entry name" value="VACUOLAR PROTEIN SORTING VPS41"/>
    <property type="match status" value="1"/>
</dbReference>
<evidence type="ECO:0000313" key="4">
    <source>
        <dbReference type="Proteomes" id="UP000823046"/>
    </source>
</evidence>
<feature type="compositionally biased region" description="Basic and acidic residues" evidence="1">
    <location>
        <begin position="97"/>
        <end position="107"/>
    </location>
</feature>
<evidence type="ECO:0000313" key="3">
    <source>
        <dbReference type="EMBL" id="KAF8819794.1"/>
    </source>
</evidence>
<sequence length="1686" mass="189038">VIHSMGGACLGVLDRQCNFIVIHLKLKGDSLDGMYIYYEDLNASSIVCHTFASTLDPIRESIPPKDEIHHSTTEHQENAQVDGKISTFSLPPVVSEEEGKYGNDSKKPSSSFALTETDSSTTSTYLSPGGESAASTKNTTLSFHQSMAGSISTNAAGYKTPLQENNIITLFSSLRRAPVIYILGLKELHVVKLHSWAKILQDLVDQHLWENAFRLLACLNRGYGLPVLDLPCDSPLRTKQLQRVGMTVMELCLHHNTEKLHGKKMVKLVTSASVYIMVIECAVYLQLWSYLFETIFNRMQSEGKEELYLDSIDHYLLSNMLPMDIGSEVVCALFGRYNKRIDSLWATIEASSSIKPLKKVAKAELSLQFPVYSREEKQALAQYLAHYKESILYDELVFKILTLDPVTTTLTMKTHFLLYRKLLLNLLRFLFRMDLMKLNLDQILRIFSRHSLWTGVAYVYIAAMSDFLSPLHALLNASLCYRKILFNKWNLMLSSLCYEEDAPAGVESNGSISDPIRSQNSFMNFSSASMRLSDDLRLPFSSLYRLIQQLPVFLPSCQLENLLSVRELFFYLHCCFSGSAYPLLSQPTSFISTIRPKHSLPIMPHNHLSKMLRFIFIQDLSDFIDTSSISIFDRLMSISPWLFFESLTSLFDSEFSRTALCGSAWGSNLSDWLEEALSLYPAEVSLSYTVSIALHPEGEPQPVRILDSLFLAAMEAAGQNCREYPLSLNACEGLSTDALLRILKLIEHATESFVYTLYRQLSQYISALSILQQTLSTQGQPPPSHSPGVVAEELSHLNSLLQPPSMACVNTLDRRNEAHSTLSAFGNIPPETMIALFNGIRSFCGCMLEAIHIVDSRLMQLFLHVAVDRGLLLTALQESKLMHFYFFGKLHTTDIFLPEWKEMDSPNVPSGTSAHLFKRFLERELPTQTHAKQWMDPAYRELQLLNYISYSIGLLKEKEGDAFINAIIAYHEEDSREDAAGILSASMEEGEASMRAQVSQVWAKYQNWLQQASACNFVRLEAYLLEFFQDYEALFHRYLTDSLLKAQVFTFMLEHLDLGNVEYENDIPPNLAPAEQTPCPLIDFSKLITEADTPKTALPSQTTMTPPSLAPSAHPMPTPLNKRTFLKEILRRLPTFIELDCMKAVLLICQIFSNPTLSNDAPSIITTVVDAIPRPSAPIDGLEEAKAISTVDNRKGNDEMESGEDLSKQGIFQGMITPADILDLLNPYPALQLKFLSVLVRKNVASCFSNRYLELLCQLRPKSVISYLMKEEGLQLKCCLAICSRYNVTAASLYLMERTQDLEGAIALLQNEFSKRLETLRDVFLHPNTDIMKHTRRLLPDTSSNISSRVSTNSSLGKAESWSVCSQSAPRWTLHTVMPRATSTEELKMQQRGTKHLWDSFKEANDCVEIVNSAADICQRNTHILGETRMESLWFGFLQEVVILQQSLSKLQAQRSLLRLKAFTAVLSELVSNILCQGMILLQSLPVALKRIVSIHSLNQLAIFKNPIVQILGGLAFEEALISLCALLASRNMHRSFSLLEKKQRHSVVSVDSSFYDSPSGQKRQCVLCSVCHAPADIVPNIYRSEVPSSLKSEIAIPTSLHQLNSSGEMIAATNYRHYFSAANTIPSTSPLSAVLQGNPSYPLPDGGHIVIAFPCGHIYHGICLFPHTVCKFCGNIEISSNGKAA</sequence>
<dbReference type="InterPro" id="IPR045111">
    <property type="entry name" value="Vps41/Vps8"/>
</dbReference>
<dbReference type="PANTHER" id="PTHR12616:SF8">
    <property type="entry name" value="VACUOLAR PROTEIN SORTING-ASSOCIATED PROTEIN 8 HOMOLOG"/>
    <property type="match status" value="1"/>
</dbReference>
<dbReference type="EMBL" id="JADAQX010000597">
    <property type="protein sequence ID" value="KAF8819794.1"/>
    <property type="molecule type" value="Genomic_DNA"/>
</dbReference>
<organism evidence="3 4">
    <name type="scientific">Cardiosporidium cionae</name>
    <dbReference type="NCBI Taxonomy" id="476202"/>
    <lineage>
        <taxon>Eukaryota</taxon>
        <taxon>Sar</taxon>
        <taxon>Alveolata</taxon>
        <taxon>Apicomplexa</taxon>
        <taxon>Aconoidasida</taxon>
        <taxon>Nephromycida</taxon>
        <taxon>Cardiosporidium</taxon>
    </lineage>
</organism>
<feature type="non-terminal residue" evidence="3">
    <location>
        <position position="1"/>
    </location>
</feature>
<dbReference type="Proteomes" id="UP000823046">
    <property type="component" value="Unassembled WGS sequence"/>
</dbReference>
<comment type="caution">
    <text evidence="3">The sequence shown here is derived from an EMBL/GenBank/DDBJ whole genome shotgun (WGS) entry which is preliminary data.</text>
</comment>
<proteinExistence type="predicted"/>
<feature type="region of interest" description="Disordered" evidence="1">
    <location>
        <begin position="95"/>
        <end position="133"/>
    </location>
</feature>
<name>A0ABQ7J779_9APIC</name>
<gene>
    <name evidence="3" type="ORF">IE077_000644</name>
</gene>